<protein>
    <submittedName>
        <fullName evidence="3">Helix-turn-helix transcriptional regulator</fullName>
    </submittedName>
</protein>
<dbReference type="InterPro" id="IPR050807">
    <property type="entry name" value="TransReg_Diox_bact_type"/>
</dbReference>
<dbReference type="GO" id="GO:0003700">
    <property type="term" value="F:DNA-binding transcription factor activity"/>
    <property type="evidence" value="ECO:0007669"/>
    <property type="project" value="TreeGrafter"/>
</dbReference>
<dbReference type="AlphaFoldDB" id="A0A9Y2AH08"/>
<gene>
    <name evidence="3" type="ORF">P3F81_12345</name>
</gene>
<dbReference type="RefSeq" id="WP_147669519.1">
    <property type="nucleotide sequence ID" value="NZ_CP120678.1"/>
</dbReference>
<evidence type="ECO:0000313" key="4">
    <source>
        <dbReference type="Proteomes" id="UP001243623"/>
    </source>
</evidence>
<dbReference type="Proteomes" id="UP001243623">
    <property type="component" value="Chromosome"/>
</dbReference>
<dbReference type="KEGG" id="sgbi:P3F81_12345"/>
<accession>A0A9Y2AH08</accession>
<proteinExistence type="predicted"/>
<keyword evidence="1" id="KW-0238">DNA-binding</keyword>
<dbReference type="GO" id="GO:0005829">
    <property type="term" value="C:cytosol"/>
    <property type="evidence" value="ECO:0007669"/>
    <property type="project" value="TreeGrafter"/>
</dbReference>
<evidence type="ECO:0000259" key="2">
    <source>
        <dbReference type="PROSITE" id="PS50943"/>
    </source>
</evidence>
<organism evidence="3 4">
    <name type="scientific">Selenobaculum gibii</name>
    <dbReference type="NCBI Taxonomy" id="3054208"/>
    <lineage>
        <taxon>Bacteria</taxon>
        <taxon>Bacillati</taxon>
        <taxon>Bacillota</taxon>
        <taxon>Negativicutes</taxon>
        <taxon>Selenomonadales</taxon>
        <taxon>Selenomonadaceae</taxon>
        <taxon>Selenobaculum</taxon>
    </lineage>
</organism>
<dbReference type="PROSITE" id="PS50943">
    <property type="entry name" value="HTH_CROC1"/>
    <property type="match status" value="1"/>
</dbReference>
<dbReference type="SUPFAM" id="SSF47413">
    <property type="entry name" value="lambda repressor-like DNA-binding domains"/>
    <property type="match status" value="1"/>
</dbReference>
<evidence type="ECO:0000256" key="1">
    <source>
        <dbReference type="ARBA" id="ARBA00023125"/>
    </source>
</evidence>
<dbReference type="InterPro" id="IPR001387">
    <property type="entry name" value="Cro/C1-type_HTH"/>
</dbReference>
<reference evidence="3" key="1">
    <citation type="submission" date="2023-03" db="EMBL/GenBank/DDBJ databases">
        <title>Selenobaculum gbiensis gen. nov. sp. nov., a new bacterium isolated from the gut microbiota of IBD patient.</title>
        <authorList>
            <person name="Yeo S."/>
            <person name="Park H."/>
            <person name="Huh C.S."/>
        </authorList>
    </citation>
    <scope>NUCLEOTIDE SEQUENCE</scope>
    <source>
        <strain evidence="3">ICN-92133</strain>
    </source>
</reference>
<dbReference type="Pfam" id="PF01381">
    <property type="entry name" value="HTH_3"/>
    <property type="match status" value="1"/>
</dbReference>
<dbReference type="PANTHER" id="PTHR46797:SF1">
    <property type="entry name" value="METHYLPHOSPHONATE SYNTHASE"/>
    <property type="match status" value="1"/>
</dbReference>
<sequence>MKSAYKEQMRQIGLNVCYYRRYRKLTQTKLAEQVSISSCYLSQIERGLVKNAVSLPVLMAIADALEIKIEELFKFKDLSNK</sequence>
<dbReference type="Gene3D" id="1.10.260.40">
    <property type="entry name" value="lambda repressor-like DNA-binding domains"/>
    <property type="match status" value="1"/>
</dbReference>
<dbReference type="GO" id="GO:0003677">
    <property type="term" value="F:DNA binding"/>
    <property type="evidence" value="ECO:0007669"/>
    <property type="project" value="UniProtKB-KW"/>
</dbReference>
<dbReference type="EMBL" id="CP120678">
    <property type="protein sequence ID" value="WIW70659.1"/>
    <property type="molecule type" value="Genomic_DNA"/>
</dbReference>
<dbReference type="InterPro" id="IPR010982">
    <property type="entry name" value="Lambda_DNA-bd_dom_sf"/>
</dbReference>
<evidence type="ECO:0000313" key="3">
    <source>
        <dbReference type="EMBL" id="WIW70659.1"/>
    </source>
</evidence>
<feature type="domain" description="HTH cro/C1-type" evidence="2">
    <location>
        <begin position="18"/>
        <end position="72"/>
    </location>
</feature>
<dbReference type="CDD" id="cd00093">
    <property type="entry name" value="HTH_XRE"/>
    <property type="match status" value="1"/>
</dbReference>
<dbReference type="PANTHER" id="PTHR46797">
    <property type="entry name" value="HTH-TYPE TRANSCRIPTIONAL REGULATOR"/>
    <property type="match status" value="1"/>
</dbReference>
<dbReference type="SMART" id="SM00530">
    <property type="entry name" value="HTH_XRE"/>
    <property type="match status" value="1"/>
</dbReference>
<name>A0A9Y2AH08_9FIRM</name>
<keyword evidence="4" id="KW-1185">Reference proteome</keyword>